<feature type="region of interest" description="Disordered" evidence="1">
    <location>
        <begin position="821"/>
        <end position="875"/>
    </location>
</feature>
<feature type="compositionally biased region" description="Basic and acidic residues" evidence="1">
    <location>
        <begin position="281"/>
        <end position="295"/>
    </location>
</feature>
<dbReference type="EMBL" id="BFAA01001875">
    <property type="protein sequence ID" value="GCB71043.1"/>
    <property type="molecule type" value="Genomic_DNA"/>
</dbReference>
<keyword evidence="3" id="KW-1185">Reference proteome</keyword>
<name>A0A401PD33_SCYTO</name>
<feature type="region of interest" description="Disordered" evidence="1">
    <location>
        <begin position="536"/>
        <end position="569"/>
    </location>
</feature>
<feature type="region of interest" description="Disordered" evidence="1">
    <location>
        <begin position="21"/>
        <end position="69"/>
    </location>
</feature>
<comment type="caution">
    <text evidence="2">The sequence shown here is derived from an EMBL/GenBank/DDBJ whole genome shotgun (WGS) entry which is preliminary data.</text>
</comment>
<feature type="compositionally biased region" description="Basic and acidic residues" evidence="1">
    <location>
        <begin position="823"/>
        <end position="837"/>
    </location>
</feature>
<accession>A0A401PD33</accession>
<feature type="region of interest" description="Disordered" evidence="1">
    <location>
        <begin position="446"/>
        <end position="524"/>
    </location>
</feature>
<sequence>MALDGGANIVVTTFEGLKEKASHNPRDLIQVSPTLLSPEIATSGLSPNEKPTTTQDPTSQREKDPTATPASITLNRISPDISTLGASIDFDGLKTQVVTMSSLSKEVKSDVVVIGESNELPPLGLEPMVENELDTDWEFLGKQFLKSTATEAMGINLSSQQLDILPVIEPEGVESIIKATTVATERSLTNTAQEALPVPTASSIVIETKTWPQVASGQTRRGNATVDPTNGKERERVLSSLIENDQDGSKIRRANKELWISERQGPQTKKSSPVEANEETGIGHKGRDSASREIEHSRSIATVTGNPSSSTIRTQVQMVTEVSADVIPREEKEYLSALSKRTEVYRKLGSYNQEEEGNHSQATNISNEAPEEQTDVSLLVPNISQRISPGDDRVTVNREGEKLLAVVNVTHAMQRPQPQGVTDYPGRGISLPTRFPTVSAGLLQEGGSTFATPDLGGSGDGETSWQNQHQAGLQPAGAHSGRVSGHGRGAEATGAPVESVPEPLHTSEEEPQVTPSAFEEHSQSVTLPSLLSTAGVGSVMSKGDGEGLTEKPGEPHFITSQREGGSLTELAGSRQETKGLLVGTQIPSTTPPPAVHATHEDETNSQPPTKKLMASNEIEQTMNKLSETEWENAVTVTGASEIGLLLHGEKLQNKIETAPEAHRDYSVAVTLSSGSAVLANTSIELGQEPLQATMLNAGRNTEKTLTSVAGEAKRKEGSEMFGVRPTVESGMQVAKGTKEAISAVTIVPTIADSNAELELPITPAKGTTEEQSTVATIFDTADLGEEALQRLERLERADEGSAFKEVPLLFTSVPFSTPVPELKFTHRERETESEGGRENMIPSAPHNSETLPSEARMSSPDEEADGSGAAEKESAVVDQIAEDLDRSALVQEIGSWAISPATLSINNSAEGPFFPMPGESVSSYSFIDCH</sequence>
<feature type="region of interest" description="Disordered" evidence="1">
    <location>
        <begin position="583"/>
        <end position="609"/>
    </location>
</feature>
<dbReference type="Proteomes" id="UP000288216">
    <property type="component" value="Unassembled WGS sequence"/>
</dbReference>
<evidence type="ECO:0000313" key="2">
    <source>
        <dbReference type="EMBL" id="GCB71043.1"/>
    </source>
</evidence>
<evidence type="ECO:0000256" key="1">
    <source>
        <dbReference type="SAM" id="MobiDB-lite"/>
    </source>
</evidence>
<evidence type="ECO:0000313" key="3">
    <source>
        <dbReference type="Proteomes" id="UP000288216"/>
    </source>
</evidence>
<gene>
    <name evidence="2" type="ORF">scyTo_0005828</name>
</gene>
<proteinExistence type="predicted"/>
<feature type="region of interest" description="Disordered" evidence="1">
    <location>
        <begin position="261"/>
        <end position="295"/>
    </location>
</feature>
<dbReference type="AlphaFoldDB" id="A0A401PD33"/>
<reference evidence="2 3" key="1">
    <citation type="journal article" date="2018" name="Nat. Ecol. Evol.">
        <title>Shark genomes provide insights into elasmobranch evolution and the origin of vertebrates.</title>
        <authorList>
            <person name="Hara Y"/>
            <person name="Yamaguchi K"/>
            <person name="Onimaru K"/>
            <person name="Kadota M"/>
            <person name="Koyanagi M"/>
            <person name="Keeley SD"/>
            <person name="Tatsumi K"/>
            <person name="Tanaka K"/>
            <person name="Motone F"/>
            <person name="Kageyama Y"/>
            <person name="Nozu R"/>
            <person name="Adachi N"/>
            <person name="Nishimura O"/>
            <person name="Nakagawa R"/>
            <person name="Tanegashima C"/>
            <person name="Kiyatake I"/>
            <person name="Matsumoto R"/>
            <person name="Murakumo K"/>
            <person name="Nishida K"/>
            <person name="Terakita A"/>
            <person name="Kuratani S"/>
            <person name="Sato K"/>
            <person name="Hyodo S Kuraku.S."/>
        </authorList>
    </citation>
    <scope>NUCLEOTIDE SEQUENCE [LARGE SCALE GENOMIC DNA]</scope>
</reference>
<organism evidence="2 3">
    <name type="scientific">Scyliorhinus torazame</name>
    <name type="common">Cloudy catshark</name>
    <name type="synonym">Catulus torazame</name>
    <dbReference type="NCBI Taxonomy" id="75743"/>
    <lineage>
        <taxon>Eukaryota</taxon>
        <taxon>Metazoa</taxon>
        <taxon>Chordata</taxon>
        <taxon>Craniata</taxon>
        <taxon>Vertebrata</taxon>
        <taxon>Chondrichthyes</taxon>
        <taxon>Elasmobranchii</taxon>
        <taxon>Galeomorphii</taxon>
        <taxon>Galeoidea</taxon>
        <taxon>Carcharhiniformes</taxon>
        <taxon>Scyliorhinidae</taxon>
        <taxon>Scyliorhinus</taxon>
    </lineage>
</organism>
<protein>
    <submittedName>
        <fullName evidence="2">Uncharacterized protein</fullName>
    </submittedName>
</protein>
<feature type="compositionally biased region" description="Basic and acidic residues" evidence="1">
    <location>
        <begin position="543"/>
        <end position="554"/>
    </location>
</feature>
<feature type="region of interest" description="Disordered" evidence="1">
    <location>
        <begin position="352"/>
        <end position="373"/>
    </location>
</feature>
<dbReference type="OrthoDB" id="441660at2759"/>
<feature type="compositionally biased region" description="Polar residues" evidence="1">
    <location>
        <begin position="461"/>
        <end position="471"/>
    </location>
</feature>
<feature type="compositionally biased region" description="Polar residues" evidence="1">
    <location>
        <begin position="43"/>
        <end position="58"/>
    </location>
</feature>